<dbReference type="InParanoid" id="A0A1I1Z8T9"/>
<sequence>MALIPKKNILMILISLISSSWVVYKLYQFKGWPEFKAFFSQNASNLSWTLFLITFLMFLNVSIESIKWRLLASPAEKISLKQSFIQVIKGIQWGLITPARSGEPLGKALFYKSNKRTGIIFLSLLGSFIQNGVIFIFTIISILLAGSSTEQLLNFIFERFMAIDKAAITALFLLIIFGGIVIIWFLRHRQKTFIDLLHSFGYFSALQLIQIIFLTLIRYLLFCFQLLIILHLFEPSITTSELFSVFLFYGVLTFVPSWGSGDLGIRSAIALLIFGESVISGPAIIFSTMLIWIINIALPALIPLFFNKKFNLISTANHVSTSAR</sequence>
<feature type="transmembrane region" description="Helical" evidence="1">
    <location>
        <begin position="9"/>
        <end position="27"/>
    </location>
</feature>
<feature type="transmembrane region" description="Helical" evidence="1">
    <location>
        <begin position="279"/>
        <end position="306"/>
    </location>
</feature>
<evidence type="ECO:0008006" key="4">
    <source>
        <dbReference type="Google" id="ProtNLM"/>
    </source>
</evidence>
<proteinExistence type="predicted"/>
<dbReference type="EMBL" id="FONA01000009">
    <property type="protein sequence ID" value="SFE27728.1"/>
    <property type="molecule type" value="Genomic_DNA"/>
</dbReference>
<feature type="transmembrane region" description="Helical" evidence="1">
    <location>
        <begin position="119"/>
        <end position="145"/>
    </location>
</feature>
<feature type="transmembrane region" description="Helical" evidence="1">
    <location>
        <begin position="242"/>
        <end position="259"/>
    </location>
</feature>
<evidence type="ECO:0000313" key="2">
    <source>
        <dbReference type="EMBL" id="SFE27728.1"/>
    </source>
</evidence>
<evidence type="ECO:0000256" key="1">
    <source>
        <dbReference type="SAM" id="Phobius"/>
    </source>
</evidence>
<organism evidence="2 3">
    <name type="scientific">Thermophagus xiamenensis</name>
    <dbReference type="NCBI Taxonomy" id="385682"/>
    <lineage>
        <taxon>Bacteria</taxon>
        <taxon>Pseudomonadati</taxon>
        <taxon>Bacteroidota</taxon>
        <taxon>Bacteroidia</taxon>
        <taxon>Marinilabiliales</taxon>
        <taxon>Marinilabiliaceae</taxon>
        <taxon>Thermophagus</taxon>
    </lineage>
</organism>
<keyword evidence="3" id="KW-1185">Reference proteome</keyword>
<keyword evidence="1" id="KW-1133">Transmembrane helix</keyword>
<accession>A0A1I1Z8T9</accession>
<keyword evidence="1" id="KW-0812">Transmembrane</keyword>
<feature type="transmembrane region" description="Helical" evidence="1">
    <location>
        <begin position="166"/>
        <end position="186"/>
    </location>
</feature>
<dbReference type="STRING" id="385682.SAMN05444380_10927"/>
<reference evidence="2 3" key="1">
    <citation type="submission" date="2016-10" db="EMBL/GenBank/DDBJ databases">
        <authorList>
            <person name="de Groot N.N."/>
        </authorList>
    </citation>
    <scope>NUCLEOTIDE SEQUENCE [LARGE SCALE GENOMIC DNA]</scope>
    <source>
        <strain evidence="2 3">DSM 19012</strain>
    </source>
</reference>
<name>A0A1I1Z8T9_9BACT</name>
<evidence type="ECO:0000313" key="3">
    <source>
        <dbReference type="Proteomes" id="UP000181976"/>
    </source>
</evidence>
<keyword evidence="1" id="KW-0472">Membrane</keyword>
<dbReference type="eggNOG" id="COG0392">
    <property type="taxonomic scope" value="Bacteria"/>
</dbReference>
<dbReference type="Proteomes" id="UP000181976">
    <property type="component" value="Unassembled WGS sequence"/>
</dbReference>
<feature type="transmembrane region" description="Helical" evidence="1">
    <location>
        <begin position="47"/>
        <end position="66"/>
    </location>
</feature>
<gene>
    <name evidence="2" type="ORF">SAMN05444380_10927</name>
</gene>
<protein>
    <recommendedName>
        <fullName evidence="4">Lysylphosphatidylglycerol synthase TM region</fullName>
    </recommendedName>
</protein>
<feature type="transmembrane region" description="Helical" evidence="1">
    <location>
        <begin position="206"/>
        <end position="230"/>
    </location>
</feature>
<dbReference type="AlphaFoldDB" id="A0A1I1Z8T9"/>